<organism evidence="1 2">
    <name type="scientific">Saxibacter everestensis</name>
    <dbReference type="NCBI Taxonomy" id="2909229"/>
    <lineage>
        <taxon>Bacteria</taxon>
        <taxon>Bacillati</taxon>
        <taxon>Actinomycetota</taxon>
        <taxon>Actinomycetes</taxon>
        <taxon>Micrococcales</taxon>
        <taxon>Brevibacteriaceae</taxon>
        <taxon>Saxibacter</taxon>
    </lineage>
</organism>
<reference evidence="1 2" key="1">
    <citation type="submission" date="2023-05" db="EMBL/GenBank/DDBJ databases">
        <title>Lithophilousrod everest ZFBP1038 complete genpme.</title>
        <authorList>
            <person name="Tian M."/>
        </authorList>
    </citation>
    <scope>NUCLEOTIDE SEQUENCE [LARGE SCALE GENOMIC DNA]</scope>
    <source>
        <strain evidence="1 2">ZFBP1038</strain>
    </source>
</reference>
<dbReference type="Proteomes" id="UP001209083">
    <property type="component" value="Chromosome"/>
</dbReference>
<gene>
    <name evidence="1" type="ORF">LWF01_00700</name>
</gene>
<protein>
    <recommendedName>
        <fullName evidence="3">Asp23/Gls24 family envelope stress response protein</fullName>
    </recommendedName>
</protein>
<evidence type="ECO:0000313" key="1">
    <source>
        <dbReference type="EMBL" id="WGW12319.1"/>
    </source>
</evidence>
<name>A0ABY8QTI3_9MICO</name>
<dbReference type="EMBL" id="CP090958">
    <property type="protein sequence ID" value="WGW12319.1"/>
    <property type="molecule type" value="Genomic_DNA"/>
</dbReference>
<dbReference type="RefSeq" id="WP_349639118.1">
    <property type="nucleotide sequence ID" value="NZ_CP090958.1"/>
</dbReference>
<accession>A0ABY8QTI3</accession>
<keyword evidence="2" id="KW-1185">Reference proteome</keyword>
<sequence length="133" mass="13989">MSDTPVSGETDSRERLAAVIAQTVLDTAGVIRLEPTLKNAISRLNARAAREAAARLNSVPSVDRGGQDGILLSLHQDGADVVIDIATDARYTALEIAEQVQGRIAHVLSESGVGRTQVKVSILAIEKAANALH</sequence>
<evidence type="ECO:0000313" key="2">
    <source>
        <dbReference type="Proteomes" id="UP001209083"/>
    </source>
</evidence>
<proteinExistence type="predicted"/>
<evidence type="ECO:0008006" key="3">
    <source>
        <dbReference type="Google" id="ProtNLM"/>
    </source>
</evidence>